<dbReference type="InParanoid" id="A0A1X7UVT5"/>
<evidence type="ECO:0000256" key="9">
    <source>
        <dbReference type="ARBA" id="ARBA00022968"/>
    </source>
</evidence>
<dbReference type="GO" id="GO:0000139">
    <property type="term" value="C:Golgi membrane"/>
    <property type="evidence" value="ECO:0007669"/>
    <property type="project" value="UniProtKB-SubCell"/>
</dbReference>
<comment type="cofactor">
    <cofactor evidence="1">
        <name>Mn(2+)</name>
        <dbReference type="ChEBI" id="CHEBI:29035"/>
    </cofactor>
</comment>
<keyword evidence="14" id="KW-0464">Manganese</keyword>
<comment type="pathway">
    <text evidence="4">Glycan metabolism; heparan sulfate biosynthesis.</text>
</comment>
<dbReference type="InterPro" id="IPR002659">
    <property type="entry name" value="Glyco_trans_31"/>
</dbReference>
<evidence type="ECO:0000256" key="11">
    <source>
        <dbReference type="ARBA" id="ARBA00023034"/>
    </source>
</evidence>
<keyword evidence="10" id="KW-1133">Transmembrane helix</keyword>
<dbReference type="OrthoDB" id="1158011at2759"/>
<evidence type="ECO:0000256" key="3">
    <source>
        <dbReference type="ARBA" id="ARBA00004840"/>
    </source>
</evidence>
<dbReference type="FunFam" id="3.90.550.50:FF:000018">
    <property type="entry name" value="Hexosyltransferase"/>
    <property type="match status" value="1"/>
</dbReference>
<dbReference type="GO" id="GO:0047220">
    <property type="term" value="F:galactosylxylosylprotein 3-beta-galactosyltransferase activity"/>
    <property type="evidence" value="ECO:0007669"/>
    <property type="project" value="TreeGrafter"/>
</dbReference>
<gene>
    <name evidence="16" type="primary">100640622</name>
</gene>
<keyword evidence="6 15" id="KW-0328">Glycosyltransferase</keyword>
<keyword evidence="13" id="KW-0325">Glycoprotein</keyword>
<organism evidence="16">
    <name type="scientific">Amphimedon queenslandica</name>
    <name type="common">Sponge</name>
    <dbReference type="NCBI Taxonomy" id="400682"/>
    <lineage>
        <taxon>Eukaryota</taxon>
        <taxon>Metazoa</taxon>
        <taxon>Porifera</taxon>
        <taxon>Demospongiae</taxon>
        <taxon>Heteroscleromorpha</taxon>
        <taxon>Haplosclerida</taxon>
        <taxon>Niphatidae</taxon>
        <taxon>Amphimedon</taxon>
    </lineage>
</organism>
<comment type="subcellular location">
    <subcellularLocation>
        <location evidence="2 15">Golgi apparatus membrane</location>
        <topology evidence="2 15">Single-pass type II membrane protein</topology>
    </subcellularLocation>
</comment>
<name>A0A1X7UVT5_AMPQE</name>
<reference evidence="17" key="1">
    <citation type="journal article" date="2010" name="Nature">
        <title>The Amphimedon queenslandica genome and the evolution of animal complexity.</title>
        <authorList>
            <person name="Srivastava M."/>
            <person name="Simakov O."/>
            <person name="Chapman J."/>
            <person name="Fahey B."/>
            <person name="Gauthier M.E."/>
            <person name="Mitros T."/>
            <person name="Richards G.S."/>
            <person name="Conaco C."/>
            <person name="Dacre M."/>
            <person name="Hellsten U."/>
            <person name="Larroux C."/>
            <person name="Putnam N.H."/>
            <person name="Stanke M."/>
            <person name="Adamska M."/>
            <person name="Darling A."/>
            <person name="Degnan S.M."/>
            <person name="Oakley T.H."/>
            <person name="Plachetzki D.C."/>
            <person name="Zhai Y."/>
            <person name="Adamski M."/>
            <person name="Calcino A."/>
            <person name="Cummins S.F."/>
            <person name="Goodstein D.M."/>
            <person name="Harris C."/>
            <person name="Jackson D.J."/>
            <person name="Leys S.P."/>
            <person name="Shu S."/>
            <person name="Woodcroft B.J."/>
            <person name="Vervoort M."/>
            <person name="Kosik K.S."/>
            <person name="Manning G."/>
            <person name="Degnan B.M."/>
            <person name="Rokhsar D.S."/>
        </authorList>
    </citation>
    <scope>NUCLEOTIDE SEQUENCE [LARGE SCALE GENOMIC DNA]</scope>
</reference>
<evidence type="ECO:0000256" key="4">
    <source>
        <dbReference type="ARBA" id="ARBA00005093"/>
    </source>
</evidence>
<keyword evidence="9" id="KW-0735">Signal-anchor</keyword>
<dbReference type="GO" id="GO:0006493">
    <property type="term" value="P:protein O-linked glycosylation"/>
    <property type="evidence" value="ECO:0007669"/>
    <property type="project" value="TreeGrafter"/>
</dbReference>
<keyword evidence="12" id="KW-0472">Membrane</keyword>
<accession>A0A1X7UVT5</accession>
<evidence type="ECO:0000256" key="1">
    <source>
        <dbReference type="ARBA" id="ARBA00001936"/>
    </source>
</evidence>
<dbReference type="EnsemblMetazoa" id="XM_003386638.3">
    <property type="protein sequence ID" value="XP_003386686.2"/>
    <property type="gene ID" value="LOC100640622"/>
</dbReference>
<keyword evidence="7" id="KW-0808">Transferase</keyword>
<dbReference type="KEGG" id="aqu:100640622"/>
<evidence type="ECO:0000256" key="6">
    <source>
        <dbReference type="ARBA" id="ARBA00022676"/>
    </source>
</evidence>
<dbReference type="eggNOG" id="KOG2288">
    <property type="taxonomic scope" value="Eukaryota"/>
</dbReference>
<protein>
    <recommendedName>
        <fullName evidence="15">Hexosyltransferase</fullName>
        <ecNumber evidence="15">2.4.1.-</ecNumber>
    </recommendedName>
</protein>
<evidence type="ECO:0000313" key="16">
    <source>
        <dbReference type="EnsemblMetazoa" id="Aqu2.1.31634_001"/>
    </source>
</evidence>
<evidence type="ECO:0000256" key="7">
    <source>
        <dbReference type="ARBA" id="ARBA00022679"/>
    </source>
</evidence>
<keyword evidence="8" id="KW-0812">Transmembrane</keyword>
<comment type="similarity">
    <text evidence="5 15">Belongs to the glycosyltransferase 31 family.</text>
</comment>
<dbReference type="PANTHER" id="PTHR11214">
    <property type="entry name" value="BETA-1,3-N-ACETYLGLUCOSAMINYLTRANSFERASE"/>
    <property type="match status" value="1"/>
</dbReference>
<dbReference type="AlphaFoldDB" id="A0A1X7UVT5"/>
<dbReference type="EC" id="2.4.1.-" evidence="15"/>
<dbReference type="Gene3D" id="3.90.550.50">
    <property type="match status" value="1"/>
</dbReference>
<evidence type="ECO:0000256" key="12">
    <source>
        <dbReference type="ARBA" id="ARBA00023136"/>
    </source>
</evidence>
<dbReference type="STRING" id="400682.A0A1X7UVT5"/>
<sequence length="344" mass="39896">MRCRSSRCCLLISLFFLQTFFLLYFMIIRNSTAHFSSELKRKDCLCQLKDDVNNPEARSHTTPLSHKSEHAYLLVTILSSPNAKERRDSIRSTWMQGYDTLHPKVLVKFVIGGLGVAAGALSSVREEDKQYGDILLLEDLYESYHNLTLKILWTFVYVSHSFNVSYLMKCDDDTFVLLERVLEELVKRDSDHRTSFYWGFFNGRARVKRKGKWQESGWFLSNNYLPYALGGGYILSGDLVDKVAINADSLQLYQSEDVSVGVWLSSFKAERKHDVRFNTEYVSRGCLNVYIVSHKQSIADMKLKYQNIRLIGKQCNKEYQTRLSYIYNWTVPPLECCQRLTGIP</sequence>
<evidence type="ECO:0000256" key="8">
    <source>
        <dbReference type="ARBA" id="ARBA00022692"/>
    </source>
</evidence>
<dbReference type="FunCoup" id="A0A1X7UVT5">
    <property type="interactions" value="310"/>
</dbReference>
<proteinExistence type="inferred from homology"/>
<dbReference type="Proteomes" id="UP000007879">
    <property type="component" value="Unassembled WGS sequence"/>
</dbReference>
<evidence type="ECO:0000256" key="14">
    <source>
        <dbReference type="ARBA" id="ARBA00023211"/>
    </source>
</evidence>
<keyword evidence="17" id="KW-1185">Reference proteome</keyword>
<evidence type="ECO:0000256" key="5">
    <source>
        <dbReference type="ARBA" id="ARBA00008661"/>
    </source>
</evidence>
<evidence type="ECO:0000256" key="2">
    <source>
        <dbReference type="ARBA" id="ARBA00004323"/>
    </source>
</evidence>
<dbReference type="EnsemblMetazoa" id="Aqu2.1.31634_001">
    <property type="protein sequence ID" value="Aqu2.1.31634_001"/>
    <property type="gene ID" value="Aqu2.1.31634"/>
</dbReference>
<evidence type="ECO:0000256" key="15">
    <source>
        <dbReference type="RuleBase" id="RU363063"/>
    </source>
</evidence>
<dbReference type="PANTHER" id="PTHR11214:SF3">
    <property type="entry name" value="BETA-1,3-GALACTOSYLTRANSFERASE 6"/>
    <property type="match status" value="1"/>
</dbReference>
<keyword evidence="11 15" id="KW-0333">Golgi apparatus</keyword>
<evidence type="ECO:0000313" key="17">
    <source>
        <dbReference type="Proteomes" id="UP000007879"/>
    </source>
</evidence>
<dbReference type="Pfam" id="PF01762">
    <property type="entry name" value="Galactosyl_T"/>
    <property type="match status" value="1"/>
</dbReference>
<evidence type="ECO:0000256" key="10">
    <source>
        <dbReference type="ARBA" id="ARBA00022989"/>
    </source>
</evidence>
<comment type="pathway">
    <text evidence="3">Glycan metabolism; chondroitin sulfate biosynthesis.</text>
</comment>
<dbReference type="GO" id="GO:0006024">
    <property type="term" value="P:glycosaminoglycan biosynthetic process"/>
    <property type="evidence" value="ECO:0007669"/>
    <property type="project" value="UniProtKB-ARBA"/>
</dbReference>
<reference evidence="16" key="2">
    <citation type="submission" date="2017-05" db="UniProtKB">
        <authorList>
            <consortium name="EnsemblMetazoa"/>
        </authorList>
    </citation>
    <scope>IDENTIFICATION</scope>
</reference>
<evidence type="ECO:0000256" key="13">
    <source>
        <dbReference type="ARBA" id="ARBA00023180"/>
    </source>
</evidence>